<dbReference type="EMBL" id="KB908844">
    <property type="protein sequence ID" value="EOA82832.1"/>
    <property type="molecule type" value="Genomic_DNA"/>
</dbReference>
<dbReference type="OrthoDB" id="3693205at2759"/>
<reference evidence="1 2" key="2">
    <citation type="journal article" date="2013" name="PLoS Genet.">
        <title>Comparative genome structure, secondary metabolite, and effector coding capacity across Cochliobolus pathogens.</title>
        <authorList>
            <person name="Condon B.J."/>
            <person name="Leng Y."/>
            <person name="Wu D."/>
            <person name="Bushley K.E."/>
            <person name="Ohm R.A."/>
            <person name="Otillar R."/>
            <person name="Martin J."/>
            <person name="Schackwitz W."/>
            <person name="Grimwood J."/>
            <person name="MohdZainudin N."/>
            <person name="Xue C."/>
            <person name="Wang R."/>
            <person name="Manning V.A."/>
            <person name="Dhillon B."/>
            <person name="Tu Z.J."/>
            <person name="Steffenson B.J."/>
            <person name="Salamov A."/>
            <person name="Sun H."/>
            <person name="Lowry S."/>
            <person name="LaButti K."/>
            <person name="Han J."/>
            <person name="Copeland A."/>
            <person name="Lindquist E."/>
            <person name="Barry K."/>
            <person name="Schmutz J."/>
            <person name="Baker S.E."/>
            <person name="Ciuffetti L.M."/>
            <person name="Grigoriev I.V."/>
            <person name="Zhong S."/>
            <person name="Turgeon B.G."/>
        </authorList>
    </citation>
    <scope>NUCLEOTIDE SEQUENCE [LARGE SCALE GENOMIC DNA]</scope>
    <source>
        <strain evidence="2">28A</strain>
    </source>
</reference>
<organism evidence="1 2">
    <name type="scientific">Exserohilum turcicum (strain 28A)</name>
    <name type="common">Northern leaf blight fungus</name>
    <name type="synonym">Setosphaeria turcica</name>
    <dbReference type="NCBI Taxonomy" id="671987"/>
    <lineage>
        <taxon>Eukaryota</taxon>
        <taxon>Fungi</taxon>
        <taxon>Dikarya</taxon>
        <taxon>Ascomycota</taxon>
        <taxon>Pezizomycotina</taxon>
        <taxon>Dothideomycetes</taxon>
        <taxon>Pleosporomycetidae</taxon>
        <taxon>Pleosporales</taxon>
        <taxon>Pleosporineae</taxon>
        <taxon>Pleosporaceae</taxon>
        <taxon>Exserohilum</taxon>
    </lineage>
</organism>
<dbReference type="eggNOG" id="ENOG502T1UK">
    <property type="taxonomic scope" value="Eukaryota"/>
</dbReference>
<sequence>MRFSTITVSALMGLAAASPNALARRENEATTKAIQFAAQADCDIFGCAAVIGAAACIAASIALGPAGVGPALACVSGGAASICPCAPCIDALNDFLVDNNICPAE</sequence>
<dbReference type="RefSeq" id="XP_008029388.1">
    <property type="nucleotide sequence ID" value="XM_008031197.1"/>
</dbReference>
<dbReference type="AlphaFoldDB" id="R0K374"/>
<dbReference type="GeneID" id="19402608"/>
<dbReference type="HOGENOM" id="CLU_2196548_0_0_1"/>
<evidence type="ECO:0000313" key="2">
    <source>
        <dbReference type="Proteomes" id="UP000016935"/>
    </source>
</evidence>
<reference evidence="1 2" key="1">
    <citation type="journal article" date="2012" name="PLoS Pathog.">
        <title>Diverse lifestyles and strategies of plant pathogenesis encoded in the genomes of eighteen Dothideomycetes fungi.</title>
        <authorList>
            <person name="Ohm R.A."/>
            <person name="Feau N."/>
            <person name="Henrissat B."/>
            <person name="Schoch C.L."/>
            <person name="Horwitz B.A."/>
            <person name="Barry K.W."/>
            <person name="Condon B.J."/>
            <person name="Copeland A.C."/>
            <person name="Dhillon B."/>
            <person name="Glaser F."/>
            <person name="Hesse C.N."/>
            <person name="Kosti I."/>
            <person name="LaButti K."/>
            <person name="Lindquist E.A."/>
            <person name="Lucas S."/>
            <person name="Salamov A.A."/>
            <person name="Bradshaw R.E."/>
            <person name="Ciuffetti L."/>
            <person name="Hamelin R.C."/>
            <person name="Kema G.H.J."/>
            <person name="Lawrence C."/>
            <person name="Scott J.A."/>
            <person name="Spatafora J.W."/>
            <person name="Turgeon B.G."/>
            <person name="de Wit P.J.G.M."/>
            <person name="Zhong S."/>
            <person name="Goodwin S.B."/>
            <person name="Grigoriev I.V."/>
        </authorList>
    </citation>
    <scope>NUCLEOTIDE SEQUENCE [LARGE SCALE GENOMIC DNA]</scope>
    <source>
        <strain evidence="2">28A</strain>
    </source>
</reference>
<protein>
    <submittedName>
        <fullName evidence="1">Uncharacterized protein</fullName>
    </submittedName>
</protein>
<gene>
    <name evidence="1" type="ORF">SETTUDRAFT_22798</name>
</gene>
<keyword evidence="2" id="KW-1185">Reference proteome</keyword>
<evidence type="ECO:0000313" key="1">
    <source>
        <dbReference type="EMBL" id="EOA82832.1"/>
    </source>
</evidence>
<accession>R0K374</accession>
<name>R0K374_EXST2</name>
<proteinExistence type="predicted"/>
<dbReference type="Proteomes" id="UP000016935">
    <property type="component" value="Unassembled WGS sequence"/>
</dbReference>